<evidence type="ECO:0000313" key="3">
    <source>
        <dbReference type="Proteomes" id="UP000236161"/>
    </source>
</evidence>
<feature type="region of interest" description="Disordered" evidence="1">
    <location>
        <begin position="1"/>
        <end position="59"/>
    </location>
</feature>
<protein>
    <submittedName>
        <fullName evidence="2">Uncharacterized protein</fullName>
    </submittedName>
</protein>
<dbReference type="EMBL" id="KZ451982">
    <property type="protein sequence ID" value="PKA54311.1"/>
    <property type="molecule type" value="Genomic_DNA"/>
</dbReference>
<evidence type="ECO:0000313" key="2">
    <source>
        <dbReference type="EMBL" id="PKA54311.1"/>
    </source>
</evidence>
<organism evidence="2 3">
    <name type="scientific">Apostasia shenzhenica</name>
    <dbReference type="NCBI Taxonomy" id="1088818"/>
    <lineage>
        <taxon>Eukaryota</taxon>
        <taxon>Viridiplantae</taxon>
        <taxon>Streptophyta</taxon>
        <taxon>Embryophyta</taxon>
        <taxon>Tracheophyta</taxon>
        <taxon>Spermatophyta</taxon>
        <taxon>Magnoliopsida</taxon>
        <taxon>Liliopsida</taxon>
        <taxon>Asparagales</taxon>
        <taxon>Orchidaceae</taxon>
        <taxon>Apostasioideae</taxon>
        <taxon>Apostasia</taxon>
    </lineage>
</organism>
<evidence type="ECO:0000256" key="1">
    <source>
        <dbReference type="SAM" id="MobiDB-lite"/>
    </source>
</evidence>
<name>A0A2I0AFI5_9ASPA</name>
<dbReference type="AlphaFoldDB" id="A0A2I0AFI5"/>
<dbReference type="Proteomes" id="UP000236161">
    <property type="component" value="Unassembled WGS sequence"/>
</dbReference>
<sequence>MKKRAKKLPRINGDPTTRRWLRSSGESLSELKENGREEVEEENKGQEEKPVEEGETAAG</sequence>
<feature type="compositionally biased region" description="Basic and acidic residues" evidence="1">
    <location>
        <begin position="29"/>
        <end position="52"/>
    </location>
</feature>
<proteinExistence type="predicted"/>
<reference evidence="2 3" key="1">
    <citation type="journal article" date="2017" name="Nature">
        <title>The Apostasia genome and the evolution of orchids.</title>
        <authorList>
            <person name="Zhang G.Q."/>
            <person name="Liu K.W."/>
            <person name="Li Z."/>
            <person name="Lohaus R."/>
            <person name="Hsiao Y.Y."/>
            <person name="Niu S.C."/>
            <person name="Wang J.Y."/>
            <person name="Lin Y.C."/>
            <person name="Xu Q."/>
            <person name="Chen L.J."/>
            <person name="Yoshida K."/>
            <person name="Fujiwara S."/>
            <person name="Wang Z.W."/>
            <person name="Zhang Y.Q."/>
            <person name="Mitsuda N."/>
            <person name="Wang M."/>
            <person name="Liu G.H."/>
            <person name="Pecoraro L."/>
            <person name="Huang H.X."/>
            <person name="Xiao X.J."/>
            <person name="Lin M."/>
            <person name="Wu X.Y."/>
            <person name="Wu W.L."/>
            <person name="Chen Y.Y."/>
            <person name="Chang S.B."/>
            <person name="Sakamoto S."/>
            <person name="Ohme-Takagi M."/>
            <person name="Yagi M."/>
            <person name="Zeng S.J."/>
            <person name="Shen C.Y."/>
            <person name="Yeh C.M."/>
            <person name="Luo Y.B."/>
            <person name="Tsai W.C."/>
            <person name="Van de Peer Y."/>
            <person name="Liu Z.J."/>
        </authorList>
    </citation>
    <scope>NUCLEOTIDE SEQUENCE [LARGE SCALE GENOMIC DNA]</scope>
    <source>
        <strain evidence="3">cv. Shenzhen</strain>
        <tissue evidence="2">Stem</tissue>
    </source>
</reference>
<keyword evidence="3" id="KW-1185">Reference proteome</keyword>
<gene>
    <name evidence="2" type="ORF">AXF42_Ash000144</name>
</gene>
<accession>A0A2I0AFI5</accession>